<protein>
    <recommendedName>
        <fullName evidence="4">Capsule biosynthesis protein</fullName>
    </recommendedName>
</protein>
<evidence type="ECO:0000313" key="3">
    <source>
        <dbReference type="Proteomes" id="UP000469159"/>
    </source>
</evidence>
<dbReference type="EMBL" id="WTYK01000008">
    <property type="protein sequence ID" value="MXP42596.1"/>
    <property type="molecule type" value="Genomic_DNA"/>
</dbReference>
<reference evidence="2 3" key="1">
    <citation type="submission" date="2019-12" db="EMBL/GenBank/DDBJ databases">
        <title>Genomic-based taxomic classification of the family Erythrobacteraceae.</title>
        <authorList>
            <person name="Xu L."/>
        </authorList>
    </citation>
    <scope>NUCLEOTIDE SEQUENCE [LARGE SCALE GENOMIC DNA]</scope>
    <source>
        <strain evidence="2 3">MCCC 1K02066</strain>
    </source>
</reference>
<dbReference type="InterPro" id="IPR045936">
    <property type="entry name" value="DUF6356"/>
</dbReference>
<dbReference type="OrthoDB" id="7652114at2"/>
<sequence length="80" mass="8768">MNPFTDHPASVGESYLQHMRVALGFGAAMLLGGLACIVHALLPALFVRTGSQTIEALYQRMVTKRRHKGLRGDAPFDFVI</sequence>
<keyword evidence="1" id="KW-0472">Membrane</keyword>
<accession>A0A6I4UVK7</accession>
<keyword evidence="1" id="KW-1133">Transmembrane helix</keyword>
<evidence type="ECO:0000313" key="2">
    <source>
        <dbReference type="EMBL" id="MXP42596.1"/>
    </source>
</evidence>
<comment type="caution">
    <text evidence="2">The sequence shown here is derived from an EMBL/GenBank/DDBJ whole genome shotgun (WGS) entry which is preliminary data.</text>
</comment>
<evidence type="ECO:0008006" key="4">
    <source>
        <dbReference type="Google" id="ProtNLM"/>
    </source>
</evidence>
<dbReference type="Proteomes" id="UP000469159">
    <property type="component" value="Unassembled WGS sequence"/>
</dbReference>
<name>A0A6I4UVK7_9SPHN</name>
<gene>
    <name evidence="2" type="ORF">GRI75_13200</name>
</gene>
<dbReference type="AlphaFoldDB" id="A0A6I4UVK7"/>
<dbReference type="RefSeq" id="WP_160747443.1">
    <property type="nucleotide sequence ID" value="NZ_WTYK01000008.1"/>
</dbReference>
<proteinExistence type="predicted"/>
<keyword evidence="3" id="KW-1185">Reference proteome</keyword>
<keyword evidence="1" id="KW-0812">Transmembrane</keyword>
<evidence type="ECO:0000256" key="1">
    <source>
        <dbReference type="SAM" id="Phobius"/>
    </source>
</evidence>
<feature type="transmembrane region" description="Helical" evidence="1">
    <location>
        <begin position="20"/>
        <end position="42"/>
    </location>
</feature>
<dbReference type="Pfam" id="PF19883">
    <property type="entry name" value="DUF6356"/>
    <property type="match status" value="1"/>
</dbReference>
<organism evidence="2 3">
    <name type="scientific">Croceibacterium soli</name>
    <dbReference type="NCBI Taxonomy" id="1739690"/>
    <lineage>
        <taxon>Bacteria</taxon>
        <taxon>Pseudomonadati</taxon>
        <taxon>Pseudomonadota</taxon>
        <taxon>Alphaproteobacteria</taxon>
        <taxon>Sphingomonadales</taxon>
        <taxon>Erythrobacteraceae</taxon>
        <taxon>Croceibacterium</taxon>
    </lineage>
</organism>